<dbReference type="Pfam" id="PF02671">
    <property type="entry name" value="PAH"/>
    <property type="match status" value="1"/>
</dbReference>
<dbReference type="Gene3D" id="1.20.1160.11">
    <property type="entry name" value="Paired amphipathic helix"/>
    <property type="match status" value="1"/>
</dbReference>
<evidence type="ECO:0000256" key="1">
    <source>
        <dbReference type="ARBA" id="ARBA00004123"/>
    </source>
</evidence>
<name>A0A0K9NVI0_ZOSMR</name>
<dbReference type="STRING" id="29655.A0A0K9NVI0"/>
<dbReference type="InterPro" id="IPR003822">
    <property type="entry name" value="PAH"/>
</dbReference>
<protein>
    <submittedName>
        <fullName evidence="4">Uncharacterized protein</fullName>
    </submittedName>
</protein>
<organism evidence="4 5">
    <name type="scientific">Zostera marina</name>
    <name type="common">Eelgrass</name>
    <dbReference type="NCBI Taxonomy" id="29655"/>
    <lineage>
        <taxon>Eukaryota</taxon>
        <taxon>Viridiplantae</taxon>
        <taxon>Streptophyta</taxon>
        <taxon>Embryophyta</taxon>
        <taxon>Tracheophyta</taxon>
        <taxon>Spermatophyta</taxon>
        <taxon>Magnoliopsida</taxon>
        <taxon>Liliopsida</taxon>
        <taxon>Zosteraceae</taxon>
        <taxon>Zostera</taxon>
    </lineage>
</organism>
<dbReference type="OrthoDB" id="10265969at2759"/>
<dbReference type="SUPFAM" id="SSF47762">
    <property type="entry name" value="PAH2 domain"/>
    <property type="match status" value="1"/>
</dbReference>
<evidence type="ECO:0000256" key="3">
    <source>
        <dbReference type="PROSITE-ProRule" id="PRU00810"/>
    </source>
</evidence>
<comment type="subcellular location">
    <subcellularLocation>
        <location evidence="1 3">Nucleus</location>
    </subcellularLocation>
</comment>
<sequence>MTFRNSRDDSTFYLLKVKERYKDNVETFEKFLHLLVNFREGRICFSEVVKLVKELFKEFPELILGFMDFISNSDN</sequence>
<accession>A0A0K9NVI0</accession>
<dbReference type="EMBL" id="LFYR01001680">
    <property type="protein sequence ID" value="KMZ60005.1"/>
    <property type="molecule type" value="Genomic_DNA"/>
</dbReference>
<evidence type="ECO:0000313" key="4">
    <source>
        <dbReference type="EMBL" id="KMZ60005.1"/>
    </source>
</evidence>
<dbReference type="PROSITE" id="PS51477">
    <property type="entry name" value="PAH"/>
    <property type="match status" value="1"/>
</dbReference>
<keyword evidence="2 3" id="KW-0539">Nucleus</keyword>
<dbReference type="GO" id="GO:0003714">
    <property type="term" value="F:transcription corepressor activity"/>
    <property type="evidence" value="ECO:0007669"/>
    <property type="project" value="InterPro"/>
</dbReference>
<evidence type="ECO:0000313" key="5">
    <source>
        <dbReference type="Proteomes" id="UP000036987"/>
    </source>
</evidence>
<evidence type="ECO:0000256" key="2">
    <source>
        <dbReference type="ARBA" id="ARBA00023242"/>
    </source>
</evidence>
<reference evidence="5" key="1">
    <citation type="journal article" date="2016" name="Nature">
        <title>The genome of the seagrass Zostera marina reveals angiosperm adaptation to the sea.</title>
        <authorList>
            <person name="Olsen J.L."/>
            <person name="Rouze P."/>
            <person name="Verhelst B."/>
            <person name="Lin Y.-C."/>
            <person name="Bayer T."/>
            <person name="Collen J."/>
            <person name="Dattolo E."/>
            <person name="De Paoli E."/>
            <person name="Dittami S."/>
            <person name="Maumus F."/>
            <person name="Michel G."/>
            <person name="Kersting A."/>
            <person name="Lauritano C."/>
            <person name="Lohaus R."/>
            <person name="Toepel M."/>
            <person name="Tonon T."/>
            <person name="Vanneste K."/>
            <person name="Amirebrahimi M."/>
            <person name="Brakel J."/>
            <person name="Bostroem C."/>
            <person name="Chovatia M."/>
            <person name="Grimwood J."/>
            <person name="Jenkins J.W."/>
            <person name="Jueterbock A."/>
            <person name="Mraz A."/>
            <person name="Stam W.T."/>
            <person name="Tice H."/>
            <person name="Bornberg-Bauer E."/>
            <person name="Green P.J."/>
            <person name="Pearson G.A."/>
            <person name="Procaccini G."/>
            <person name="Duarte C.M."/>
            <person name="Schmutz J."/>
            <person name="Reusch T.B.H."/>
            <person name="Van de Peer Y."/>
        </authorList>
    </citation>
    <scope>NUCLEOTIDE SEQUENCE [LARGE SCALE GENOMIC DNA]</scope>
    <source>
        <strain evidence="5">cv. Finnish</strain>
    </source>
</reference>
<dbReference type="AlphaFoldDB" id="A0A0K9NVI0"/>
<comment type="caution">
    <text evidence="4">The sequence shown here is derived from an EMBL/GenBank/DDBJ whole genome shotgun (WGS) entry which is preliminary data.</text>
</comment>
<proteinExistence type="predicted"/>
<dbReference type="InterPro" id="IPR039774">
    <property type="entry name" value="Sin3-like"/>
</dbReference>
<dbReference type="InterPro" id="IPR036600">
    <property type="entry name" value="PAH_sf"/>
</dbReference>
<gene>
    <name evidence="4" type="ORF">ZOSMA_62G00450</name>
</gene>
<dbReference type="GO" id="GO:0005634">
    <property type="term" value="C:nucleus"/>
    <property type="evidence" value="ECO:0007669"/>
    <property type="project" value="UniProtKB-SubCell"/>
</dbReference>
<keyword evidence="5" id="KW-1185">Reference proteome</keyword>
<dbReference type="Proteomes" id="UP000036987">
    <property type="component" value="Unassembled WGS sequence"/>
</dbReference>
<dbReference type="PANTHER" id="PTHR12346">
    <property type="entry name" value="SIN3B-RELATED"/>
    <property type="match status" value="1"/>
</dbReference>